<sequence length="110" mass="12800">MSLTVNLYYTGKNGSARKFAEEMESSGVADRIRKEPGNEKYEYFIPLDDPETILLIDSWKNQESLDAHHASPMMQELADLRNKYDLHMRVERYISDKNGVPSSDQKFIRK</sequence>
<proteinExistence type="predicted"/>
<organism evidence="3 4">
    <name type="scientific">Lactobacillus taiwanensis</name>
    <dbReference type="NCBI Taxonomy" id="508451"/>
    <lineage>
        <taxon>Bacteria</taxon>
        <taxon>Bacillati</taxon>
        <taxon>Bacillota</taxon>
        <taxon>Bacilli</taxon>
        <taxon>Lactobacillales</taxon>
        <taxon>Lactobacillaceae</taxon>
        <taxon>Lactobacillus</taxon>
    </lineage>
</organism>
<dbReference type="EMBL" id="NGNV01000008">
    <property type="protein sequence ID" value="OYR88636.1"/>
    <property type="molecule type" value="Genomic_DNA"/>
</dbReference>
<reference evidence="2 5" key="2">
    <citation type="submission" date="2017-05" db="EMBL/GenBank/DDBJ databases">
        <authorList>
            <person name="Lin X.B."/>
            <person name="Stothard P."/>
            <person name="Tasseva G."/>
            <person name="Walter J."/>
        </authorList>
    </citation>
    <scope>NUCLEOTIDE SEQUENCE [LARGE SCALE GENOMIC DNA]</scope>
    <source>
        <strain evidence="2 5">609u</strain>
    </source>
</reference>
<keyword evidence="3" id="KW-0560">Oxidoreductase</keyword>
<evidence type="ECO:0000259" key="1">
    <source>
        <dbReference type="PROSITE" id="PS51725"/>
    </source>
</evidence>
<evidence type="ECO:0000313" key="4">
    <source>
        <dbReference type="Proteomes" id="UP000215828"/>
    </source>
</evidence>
<keyword evidence="5" id="KW-1185">Reference proteome</keyword>
<name>A0A256LHU1_9LACO</name>
<dbReference type="RefSeq" id="WP_094495722.1">
    <property type="nucleotide sequence ID" value="NZ_CAOXJC010000011.1"/>
</dbReference>
<dbReference type="Gene3D" id="3.30.70.100">
    <property type="match status" value="1"/>
</dbReference>
<gene>
    <name evidence="2" type="ORF">CBF53_02475</name>
    <name evidence="3" type="ORF">CBF70_02915</name>
</gene>
<dbReference type="InterPro" id="IPR007138">
    <property type="entry name" value="ABM_dom"/>
</dbReference>
<dbReference type="InterPro" id="IPR011008">
    <property type="entry name" value="Dimeric_a/b-barrel"/>
</dbReference>
<reference evidence="3 4" key="1">
    <citation type="submission" date="2017-04" db="EMBL/GenBank/DDBJ databases">
        <authorList>
            <person name="Afonso C.L."/>
            <person name="Miller P.J."/>
            <person name="Scott M.A."/>
            <person name="Spackman E."/>
            <person name="Goraichik I."/>
            <person name="Dimitrov K.M."/>
            <person name="Suarez D.L."/>
            <person name="Swayne D.E."/>
        </authorList>
    </citation>
    <scope>NUCLEOTIDE SEQUENCE [LARGE SCALE GENOMIC DNA]</scope>
    <source>
        <strain evidence="3 4">609q</strain>
    </source>
</reference>
<dbReference type="SUPFAM" id="SSF54909">
    <property type="entry name" value="Dimeric alpha+beta barrel"/>
    <property type="match status" value="1"/>
</dbReference>
<accession>A0A256LHU1</accession>
<dbReference type="Proteomes" id="UP000215828">
    <property type="component" value="Unassembled WGS sequence"/>
</dbReference>
<evidence type="ECO:0000313" key="2">
    <source>
        <dbReference type="EMBL" id="OYR88636.1"/>
    </source>
</evidence>
<dbReference type="GO" id="GO:0004497">
    <property type="term" value="F:monooxygenase activity"/>
    <property type="evidence" value="ECO:0007669"/>
    <property type="project" value="UniProtKB-KW"/>
</dbReference>
<keyword evidence="3" id="KW-0503">Monooxygenase</keyword>
<dbReference type="Pfam" id="PF03992">
    <property type="entry name" value="ABM"/>
    <property type="match status" value="1"/>
</dbReference>
<comment type="caution">
    <text evidence="3">The sequence shown here is derived from an EMBL/GenBank/DDBJ whole genome shotgun (WGS) entry which is preliminary data.</text>
</comment>
<evidence type="ECO:0000313" key="5">
    <source>
        <dbReference type="Proteomes" id="UP000216316"/>
    </source>
</evidence>
<dbReference type="AlphaFoldDB" id="A0A256LHU1"/>
<reference evidence="4 5" key="3">
    <citation type="submission" date="2017-09" db="EMBL/GenBank/DDBJ databases">
        <title>Tripartite evolution among Lactobacillus johnsonii, Lactobacillus taiwanensis, Lactobacillus reuteri and their rodent host.</title>
        <authorList>
            <person name="Wang T."/>
            <person name="Knowles S."/>
            <person name="Cheng C."/>
        </authorList>
    </citation>
    <scope>NUCLEOTIDE SEQUENCE [LARGE SCALE GENOMIC DNA]</scope>
    <source>
        <strain evidence="3 4">609q</strain>
        <strain evidence="2 5">609u</strain>
    </source>
</reference>
<dbReference type="PROSITE" id="PS51725">
    <property type="entry name" value="ABM"/>
    <property type="match status" value="1"/>
</dbReference>
<protein>
    <submittedName>
        <fullName evidence="3">Antibiotic biosynthesis monooxygenase</fullName>
    </submittedName>
</protein>
<dbReference type="Proteomes" id="UP000216316">
    <property type="component" value="Unassembled WGS sequence"/>
</dbReference>
<feature type="domain" description="ABM" evidence="1">
    <location>
        <begin position="3"/>
        <end position="94"/>
    </location>
</feature>
<evidence type="ECO:0000313" key="3">
    <source>
        <dbReference type="EMBL" id="OYR92616.1"/>
    </source>
</evidence>
<dbReference type="EMBL" id="NGNX01000008">
    <property type="protein sequence ID" value="OYR92616.1"/>
    <property type="molecule type" value="Genomic_DNA"/>
</dbReference>